<evidence type="ECO:0000313" key="2">
    <source>
        <dbReference type="EMBL" id="GAK47761.1"/>
    </source>
</evidence>
<dbReference type="AlphaFoldDB" id="A0A081BI93"/>
<gene>
    <name evidence="2" type="ORF">LOSG293_110770</name>
</gene>
<feature type="chain" id="PRO_5001755190" evidence="1">
    <location>
        <begin position="30"/>
        <end position="113"/>
    </location>
</feature>
<dbReference type="RefSeq" id="WP_034527390.1">
    <property type="nucleotide sequence ID" value="NZ_BBAZ01000001.1"/>
</dbReference>
<organism evidence="2 3">
    <name type="scientific">Secundilactobacillus oryzae JCM 18671</name>
    <dbReference type="NCBI Taxonomy" id="1291743"/>
    <lineage>
        <taxon>Bacteria</taxon>
        <taxon>Bacillati</taxon>
        <taxon>Bacillota</taxon>
        <taxon>Bacilli</taxon>
        <taxon>Lactobacillales</taxon>
        <taxon>Lactobacillaceae</taxon>
        <taxon>Secundilactobacillus</taxon>
    </lineage>
</organism>
<evidence type="ECO:0000313" key="3">
    <source>
        <dbReference type="Proteomes" id="UP000028700"/>
    </source>
</evidence>
<reference evidence="2" key="1">
    <citation type="journal article" date="2014" name="Genome Announc.">
        <title>Draft Genome Sequence of Lactobacillus oryzae Strain SG293T.</title>
        <authorList>
            <person name="Tanizawa Y."/>
            <person name="Fujisawa T."/>
            <person name="Mochizuki T."/>
            <person name="Kaminuma E."/>
            <person name="Nakamura Y."/>
            <person name="Tohno M."/>
        </authorList>
    </citation>
    <scope>NUCLEOTIDE SEQUENCE [LARGE SCALE GENOMIC DNA]</scope>
    <source>
        <strain evidence="2">SG293</strain>
    </source>
</reference>
<name>A0A081BI93_9LACO</name>
<accession>A0A081BI93</accession>
<feature type="signal peptide" evidence="1">
    <location>
        <begin position="1"/>
        <end position="29"/>
    </location>
</feature>
<comment type="caution">
    <text evidence="2">The sequence shown here is derived from an EMBL/GenBank/DDBJ whole genome shotgun (WGS) entry which is preliminary data.</text>
</comment>
<evidence type="ECO:0000256" key="1">
    <source>
        <dbReference type="SAM" id="SignalP"/>
    </source>
</evidence>
<proteinExistence type="predicted"/>
<protein>
    <submittedName>
        <fullName evidence="2">Uncharacterized protein</fullName>
    </submittedName>
</protein>
<keyword evidence="3" id="KW-1185">Reference proteome</keyword>
<dbReference type="Proteomes" id="UP000028700">
    <property type="component" value="Unassembled WGS sequence"/>
</dbReference>
<sequence length="113" mass="13216">MKFNKIMYAGLVTLSFGTVLFTGYTKANAASWHSSAIPAKLRAHWRAKQNYGYSFKITKHAFKYSGESTCKNVKWKYRGNNFYYLKSNQGTILVHYFNHHKLTSNSMWHTYTK</sequence>
<keyword evidence="1" id="KW-0732">Signal</keyword>
<dbReference type="EMBL" id="BBJM01000011">
    <property type="protein sequence ID" value="GAK47761.1"/>
    <property type="molecule type" value="Genomic_DNA"/>
</dbReference>
<dbReference type="OrthoDB" id="2325017at2"/>
<dbReference type="STRING" id="1291743.LOSG293_110770"/>